<evidence type="ECO:0000313" key="1">
    <source>
        <dbReference type="EMBL" id="RNB87237.1"/>
    </source>
</evidence>
<keyword evidence="2" id="KW-1185">Reference proteome</keyword>
<sequence length="101" mass="11368">MLDVCQICKERLDHNMQCSCTRRKVVTTIKNDQNSKTKGCPKCGGSSVSISEMSATGGMLSRMFDVQHQQFDVVSCDRCGYSEFYKRNSSFGKSLLDLFFS</sequence>
<reference evidence="1 2" key="1">
    <citation type="submission" date="2018-10" db="EMBL/GenBank/DDBJ databases">
        <title>Phylogenomics of Brevibacillus.</title>
        <authorList>
            <person name="Dunlap C."/>
        </authorList>
    </citation>
    <scope>NUCLEOTIDE SEQUENCE [LARGE SCALE GENOMIC DNA]</scope>
    <source>
        <strain evidence="1 2">JCM 15716</strain>
    </source>
</reference>
<dbReference type="EMBL" id="RHHQ01000012">
    <property type="protein sequence ID" value="RNB87237.1"/>
    <property type="molecule type" value="Genomic_DNA"/>
</dbReference>
<dbReference type="Proteomes" id="UP000271031">
    <property type="component" value="Unassembled WGS sequence"/>
</dbReference>
<name>A0A3M8DJD7_9BACL</name>
<dbReference type="Pfam" id="PF09855">
    <property type="entry name" value="Zn_ribbon_13"/>
    <property type="match status" value="1"/>
</dbReference>
<dbReference type="OrthoDB" id="6293663at2"/>
<dbReference type="InterPro" id="IPR018652">
    <property type="entry name" value="DUF2082_NA-bd_Znr"/>
</dbReference>
<dbReference type="AlphaFoldDB" id="A0A3M8DJD7"/>
<evidence type="ECO:0000313" key="2">
    <source>
        <dbReference type="Proteomes" id="UP000271031"/>
    </source>
</evidence>
<comment type="caution">
    <text evidence="1">The sequence shown here is derived from an EMBL/GenBank/DDBJ whole genome shotgun (WGS) entry which is preliminary data.</text>
</comment>
<protein>
    <submittedName>
        <fullName evidence="1">Nucleic acid-binding protein</fullName>
    </submittedName>
</protein>
<organism evidence="1 2">
    <name type="scientific">Brevibacillus fluminis</name>
    <dbReference type="NCBI Taxonomy" id="511487"/>
    <lineage>
        <taxon>Bacteria</taxon>
        <taxon>Bacillati</taxon>
        <taxon>Bacillota</taxon>
        <taxon>Bacilli</taxon>
        <taxon>Bacillales</taxon>
        <taxon>Paenibacillaceae</taxon>
        <taxon>Brevibacillus</taxon>
    </lineage>
</organism>
<accession>A0A3M8DJD7</accession>
<proteinExistence type="predicted"/>
<gene>
    <name evidence="1" type="ORF">EDM56_16325</name>
</gene>